<gene>
    <name evidence="3" type="ORF">g.76</name>
</gene>
<evidence type="ECO:0000256" key="1">
    <source>
        <dbReference type="SAM" id="Phobius"/>
    </source>
</evidence>
<dbReference type="PANTHER" id="PTHR23076">
    <property type="entry name" value="METALLOPROTEASE M41 FTSH"/>
    <property type="match status" value="1"/>
</dbReference>
<keyword evidence="1" id="KW-0812">Transmembrane</keyword>
<dbReference type="EMBL" id="GECZ01006166">
    <property type="protein sequence ID" value="JAS63603.1"/>
    <property type="molecule type" value="Transcribed_RNA"/>
</dbReference>
<dbReference type="AlphaFoldDB" id="A0A1B6GMQ2"/>
<evidence type="ECO:0000313" key="3">
    <source>
        <dbReference type="EMBL" id="JAS63603.1"/>
    </source>
</evidence>
<dbReference type="Pfam" id="PF00004">
    <property type="entry name" value="AAA"/>
    <property type="match status" value="1"/>
</dbReference>
<dbReference type="GO" id="GO:0016887">
    <property type="term" value="F:ATP hydrolysis activity"/>
    <property type="evidence" value="ECO:0007669"/>
    <property type="project" value="InterPro"/>
</dbReference>
<dbReference type="SUPFAM" id="SSF52540">
    <property type="entry name" value="P-loop containing nucleoside triphosphate hydrolases"/>
    <property type="match status" value="1"/>
</dbReference>
<reference evidence="3" key="1">
    <citation type="submission" date="2015-11" db="EMBL/GenBank/DDBJ databases">
        <title>De novo transcriptome assembly of four potential Pierce s Disease insect vectors from Arizona vineyards.</title>
        <authorList>
            <person name="Tassone E.E."/>
        </authorList>
    </citation>
    <scope>NUCLEOTIDE SEQUENCE</scope>
</reference>
<dbReference type="GO" id="GO:0006508">
    <property type="term" value="P:proteolysis"/>
    <property type="evidence" value="ECO:0007669"/>
    <property type="project" value="TreeGrafter"/>
</dbReference>
<evidence type="ECO:0000259" key="2">
    <source>
        <dbReference type="Pfam" id="PF00004"/>
    </source>
</evidence>
<sequence length="324" mass="36521">MFSLQYQNQYVSQLSQLCSLISVRKICNSYRSHSKTVPAAEPNQMNEHFREAIRNCVLIDFEHLNLNSLIEIGHPITSQHKRTILLPHIDLKLAQNAANLPSLRFLQTRSFKTHRGLKPKEDQVPSLTKRLQQFFVSNDELKLANELLDNDKLRQLLNKDDAKLTEDLKNKLKIAFAEGYLVSNNLNSEKGRKSFRILKALQYLITFSLFVFIVINLLSNSTGVSIRFRISSQDEVDPEEINVKFNDVKGVDEAKQELKDIVEYLKNPEKFTTLGGKLPKGVLLVGPPGTGKTLLARAVAGEAGVPFFHASGSEFEEFLVGQGA</sequence>
<dbReference type="Gene3D" id="3.40.50.300">
    <property type="entry name" value="P-loop containing nucleotide triphosphate hydrolases"/>
    <property type="match status" value="1"/>
</dbReference>
<protein>
    <recommendedName>
        <fullName evidence="2">ATPase AAA-type core domain-containing protein</fullName>
    </recommendedName>
</protein>
<keyword evidence="1" id="KW-0472">Membrane</keyword>
<dbReference type="InterPro" id="IPR003959">
    <property type="entry name" value="ATPase_AAA_core"/>
</dbReference>
<feature type="non-terminal residue" evidence="3">
    <location>
        <position position="324"/>
    </location>
</feature>
<feature type="domain" description="ATPase AAA-type core" evidence="2">
    <location>
        <begin position="282"/>
        <end position="322"/>
    </location>
</feature>
<feature type="transmembrane region" description="Helical" evidence="1">
    <location>
        <begin position="200"/>
        <end position="219"/>
    </location>
</feature>
<dbReference type="GO" id="GO:0005524">
    <property type="term" value="F:ATP binding"/>
    <property type="evidence" value="ECO:0007669"/>
    <property type="project" value="InterPro"/>
</dbReference>
<dbReference type="InterPro" id="IPR027417">
    <property type="entry name" value="P-loop_NTPase"/>
</dbReference>
<proteinExistence type="predicted"/>
<name>A0A1B6GMQ2_9HEMI</name>
<keyword evidence="1" id="KW-1133">Transmembrane helix</keyword>
<organism evidence="3">
    <name type="scientific">Cuerna arida</name>
    <dbReference type="NCBI Taxonomy" id="1464854"/>
    <lineage>
        <taxon>Eukaryota</taxon>
        <taxon>Metazoa</taxon>
        <taxon>Ecdysozoa</taxon>
        <taxon>Arthropoda</taxon>
        <taxon>Hexapoda</taxon>
        <taxon>Insecta</taxon>
        <taxon>Pterygota</taxon>
        <taxon>Neoptera</taxon>
        <taxon>Paraneoptera</taxon>
        <taxon>Hemiptera</taxon>
        <taxon>Auchenorrhyncha</taxon>
        <taxon>Membracoidea</taxon>
        <taxon>Cicadellidae</taxon>
        <taxon>Cicadellinae</taxon>
        <taxon>Proconiini</taxon>
        <taxon>Cuerna</taxon>
    </lineage>
</organism>
<dbReference type="PANTHER" id="PTHR23076:SF97">
    <property type="entry name" value="ATP-DEPENDENT ZINC METALLOPROTEASE YME1L1"/>
    <property type="match status" value="1"/>
</dbReference>
<dbReference type="GO" id="GO:0004176">
    <property type="term" value="F:ATP-dependent peptidase activity"/>
    <property type="evidence" value="ECO:0007669"/>
    <property type="project" value="TreeGrafter"/>
</dbReference>
<accession>A0A1B6GMQ2</accession>